<dbReference type="InterPro" id="IPR001845">
    <property type="entry name" value="HTH_ArsR_DNA-bd_dom"/>
</dbReference>
<evidence type="ECO:0000259" key="6">
    <source>
        <dbReference type="PROSITE" id="PS51078"/>
    </source>
</evidence>
<feature type="domain" description="HTH arsR-type" evidence="4">
    <location>
        <begin position="1"/>
        <end position="85"/>
    </location>
</feature>
<dbReference type="GO" id="GO:0003700">
    <property type="term" value="F:DNA-binding transcription factor activity"/>
    <property type="evidence" value="ECO:0007669"/>
    <property type="project" value="InterPro"/>
</dbReference>
<name>A0A1H1JNF5_9BURK</name>
<evidence type="ECO:0000256" key="1">
    <source>
        <dbReference type="ARBA" id="ARBA00023015"/>
    </source>
</evidence>
<feature type="domain" description="HTH iclR-type" evidence="5">
    <location>
        <begin position="3"/>
        <end position="65"/>
    </location>
</feature>
<evidence type="ECO:0000256" key="3">
    <source>
        <dbReference type="ARBA" id="ARBA00023163"/>
    </source>
</evidence>
<dbReference type="SUPFAM" id="SSF46785">
    <property type="entry name" value="Winged helix' DNA-binding domain"/>
    <property type="match status" value="1"/>
</dbReference>
<dbReference type="PROSITE" id="PS51077">
    <property type="entry name" value="HTH_ICLR"/>
    <property type="match status" value="1"/>
</dbReference>
<keyword evidence="8" id="KW-1185">Reference proteome</keyword>
<evidence type="ECO:0000259" key="4">
    <source>
        <dbReference type="PROSITE" id="PS50987"/>
    </source>
</evidence>
<reference evidence="8" key="1">
    <citation type="submission" date="2016-10" db="EMBL/GenBank/DDBJ databases">
        <authorList>
            <person name="Varghese N."/>
        </authorList>
    </citation>
    <scope>NUCLEOTIDE SEQUENCE [LARGE SCALE GENOMIC DNA]</scope>
    <source>
        <strain evidence="8">GAS106B</strain>
    </source>
</reference>
<evidence type="ECO:0000313" key="7">
    <source>
        <dbReference type="EMBL" id="SDR51229.1"/>
    </source>
</evidence>
<dbReference type="CDD" id="cd00090">
    <property type="entry name" value="HTH_ARSR"/>
    <property type="match status" value="1"/>
</dbReference>
<evidence type="ECO:0000259" key="5">
    <source>
        <dbReference type="PROSITE" id="PS51077"/>
    </source>
</evidence>
<dbReference type="Pfam" id="PF01614">
    <property type="entry name" value="IclR_C"/>
    <property type="match status" value="1"/>
</dbReference>
<dbReference type="PANTHER" id="PTHR30136:SF24">
    <property type="entry name" value="HTH-TYPE TRANSCRIPTIONAL REPRESSOR ALLR"/>
    <property type="match status" value="1"/>
</dbReference>
<feature type="domain" description="IclR-ED" evidence="6">
    <location>
        <begin position="66"/>
        <end position="249"/>
    </location>
</feature>
<organism evidence="7 8">
    <name type="scientific">Paraburkholderia fungorum</name>
    <dbReference type="NCBI Taxonomy" id="134537"/>
    <lineage>
        <taxon>Bacteria</taxon>
        <taxon>Pseudomonadati</taxon>
        <taxon>Pseudomonadota</taxon>
        <taxon>Betaproteobacteria</taxon>
        <taxon>Burkholderiales</taxon>
        <taxon>Burkholderiaceae</taxon>
        <taxon>Paraburkholderia</taxon>
    </lineage>
</organism>
<dbReference type="InterPro" id="IPR036390">
    <property type="entry name" value="WH_DNA-bd_sf"/>
</dbReference>
<dbReference type="PANTHER" id="PTHR30136">
    <property type="entry name" value="HELIX-TURN-HELIX TRANSCRIPTIONAL REGULATOR, ICLR FAMILY"/>
    <property type="match status" value="1"/>
</dbReference>
<dbReference type="Gene3D" id="1.10.10.10">
    <property type="entry name" value="Winged helix-like DNA-binding domain superfamily/Winged helix DNA-binding domain"/>
    <property type="match status" value="1"/>
</dbReference>
<dbReference type="InterPro" id="IPR011991">
    <property type="entry name" value="ArsR-like_HTH"/>
</dbReference>
<gene>
    <name evidence="7" type="ORF">SAMN05443245_6869</name>
</gene>
<keyword evidence="1" id="KW-0805">Transcription regulation</keyword>
<dbReference type="Pfam" id="PF09339">
    <property type="entry name" value="HTH_IclR"/>
    <property type="match status" value="1"/>
</dbReference>
<evidence type="ECO:0000256" key="2">
    <source>
        <dbReference type="ARBA" id="ARBA00023125"/>
    </source>
</evidence>
<dbReference type="FunFam" id="1.10.10.10:FF:000056">
    <property type="entry name" value="IclR family transcriptional regulator"/>
    <property type="match status" value="1"/>
</dbReference>
<keyword evidence="3" id="KW-0804">Transcription</keyword>
<dbReference type="Gene3D" id="3.30.450.40">
    <property type="match status" value="1"/>
</dbReference>
<dbReference type="EMBL" id="FNKP01000003">
    <property type="protein sequence ID" value="SDR51229.1"/>
    <property type="molecule type" value="Genomic_DNA"/>
</dbReference>
<dbReference type="GO" id="GO:0003677">
    <property type="term" value="F:DNA binding"/>
    <property type="evidence" value="ECO:0007669"/>
    <property type="project" value="UniProtKB-KW"/>
</dbReference>
<dbReference type="OrthoDB" id="13103at2"/>
<dbReference type="Proteomes" id="UP000183487">
    <property type="component" value="Unassembled WGS sequence"/>
</dbReference>
<dbReference type="InterPro" id="IPR029016">
    <property type="entry name" value="GAF-like_dom_sf"/>
</dbReference>
<proteinExistence type="predicted"/>
<dbReference type="PROSITE" id="PS51078">
    <property type="entry name" value="ICLR_ED"/>
    <property type="match status" value="1"/>
</dbReference>
<dbReference type="InterPro" id="IPR036388">
    <property type="entry name" value="WH-like_DNA-bd_sf"/>
</dbReference>
<sequence length="266" mass="28751">MEIRSVTKAIRVMEALADADGPVGVTELARQVDMDKSSVSRMLRTLESAGYVSQDPVSKSYLLGLTLVHLGQKVLRRLNLRNAARSSLESLASRSGECAHIAVLVGGRALYIDQAAPLRGVSIDAPIGTLAPLHCTALGKSLLAFQPQGVIDALLPSLNLEAFTRRTLTDIGSVTRDLTQVRERRVSFDDEEFSVGVRCIATPIFKHDNSVAAAIGLSGPSPRVTDERLREWESILQEEAIAVSMQLGWEPPPGMERGKVETIVNG</sequence>
<protein>
    <submittedName>
        <fullName evidence="7">Transcriptional regulator, IclR family</fullName>
    </submittedName>
</protein>
<keyword evidence="2" id="KW-0238">DNA-binding</keyword>
<dbReference type="GO" id="GO:0045892">
    <property type="term" value="P:negative regulation of DNA-templated transcription"/>
    <property type="evidence" value="ECO:0007669"/>
    <property type="project" value="TreeGrafter"/>
</dbReference>
<dbReference type="AlphaFoldDB" id="A0A1H1JNF5"/>
<dbReference type="RefSeq" id="WP_143026448.1">
    <property type="nucleotide sequence ID" value="NZ_FNKP01000003.1"/>
</dbReference>
<dbReference type="SMART" id="SM00346">
    <property type="entry name" value="HTH_ICLR"/>
    <property type="match status" value="1"/>
</dbReference>
<dbReference type="InterPro" id="IPR014757">
    <property type="entry name" value="Tscrpt_reg_IclR_C"/>
</dbReference>
<dbReference type="SUPFAM" id="SSF55781">
    <property type="entry name" value="GAF domain-like"/>
    <property type="match status" value="1"/>
</dbReference>
<dbReference type="PROSITE" id="PS50987">
    <property type="entry name" value="HTH_ARSR_2"/>
    <property type="match status" value="1"/>
</dbReference>
<evidence type="ECO:0000313" key="8">
    <source>
        <dbReference type="Proteomes" id="UP000183487"/>
    </source>
</evidence>
<dbReference type="InterPro" id="IPR050707">
    <property type="entry name" value="HTH_MetabolicPath_Reg"/>
</dbReference>
<dbReference type="InterPro" id="IPR005471">
    <property type="entry name" value="Tscrpt_reg_IclR_N"/>
</dbReference>
<accession>A0A1H1JNF5</accession>